<feature type="transmembrane region" description="Helical" evidence="2">
    <location>
        <begin position="205"/>
        <end position="225"/>
    </location>
</feature>
<feature type="transmembrane region" description="Helical" evidence="2">
    <location>
        <begin position="315"/>
        <end position="334"/>
    </location>
</feature>
<dbReference type="GO" id="GO:0009103">
    <property type="term" value="P:lipopolysaccharide biosynthetic process"/>
    <property type="evidence" value="ECO:0007669"/>
    <property type="project" value="TreeGrafter"/>
</dbReference>
<reference evidence="4" key="1">
    <citation type="submission" date="2020-05" db="EMBL/GenBank/DDBJ databases">
        <authorList>
            <person name="Chiriac C."/>
            <person name="Salcher M."/>
            <person name="Ghai R."/>
            <person name="Kavagutti S V."/>
        </authorList>
    </citation>
    <scope>NUCLEOTIDE SEQUENCE</scope>
</reference>
<feature type="transmembrane region" description="Helical" evidence="2">
    <location>
        <begin position="52"/>
        <end position="74"/>
    </location>
</feature>
<name>A0A6J6I1Y7_9ZZZZ</name>
<dbReference type="InterPro" id="IPR050879">
    <property type="entry name" value="Acyltransferase_3"/>
</dbReference>
<dbReference type="EMBL" id="CAEZUP010000081">
    <property type="protein sequence ID" value="CAB4618633.1"/>
    <property type="molecule type" value="Genomic_DNA"/>
</dbReference>
<protein>
    <submittedName>
        <fullName evidence="4">Unannotated protein</fullName>
    </submittedName>
</protein>
<feature type="transmembrane region" description="Helical" evidence="2">
    <location>
        <begin position="246"/>
        <end position="265"/>
    </location>
</feature>
<feature type="region of interest" description="Disordered" evidence="1">
    <location>
        <begin position="387"/>
        <end position="411"/>
    </location>
</feature>
<dbReference type="AlphaFoldDB" id="A0A6J6I1Y7"/>
<accession>A0A6J6I1Y7</accession>
<dbReference type="GO" id="GO:0016747">
    <property type="term" value="F:acyltransferase activity, transferring groups other than amino-acyl groups"/>
    <property type="evidence" value="ECO:0007669"/>
    <property type="project" value="InterPro"/>
</dbReference>
<evidence type="ECO:0000256" key="1">
    <source>
        <dbReference type="SAM" id="MobiDB-lite"/>
    </source>
</evidence>
<dbReference type="PANTHER" id="PTHR23028:SF53">
    <property type="entry name" value="ACYL_TRANSF_3 DOMAIN-CONTAINING PROTEIN"/>
    <property type="match status" value="1"/>
</dbReference>
<gene>
    <name evidence="4" type="ORF">UFOPK1835_01590</name>
</gene>
<evidence type="ECO:0000256" key="2">
    <source>
        <dbReference type="SAM" id="Phobius"/>
    </source>
</evidence>
<feature type="transmembrane region" description="Helical" evidence="2">
    <location>
        <begin position="175"/>
        <end position="193"/>
    </location>
</feature>
<evidence type="ECO:0000313" key="4">
    <source>
        <dbReference type="EMBL" id="CAB4618633.1"/>
    </source>
</evidence>
<sequence>MGSIRSFARAHIHGIDGLRALAAFAVVAHHVGFDTGTTTHSRFGIILEQLDIGVAVFFVLSGFLLGAPFVQRILSDRPIDGIGRFWLRRAVRIYPAYWLVLTFMVLFLGTSIASLYQFVAYYGLLQIYDADLFFGGMVQAWTLCTELAFYAVLPLLAISANFAVRRLTRLRADTALLVGCAALYLASTAWRLAMYGFHPSFGRVALMWLPGQLDLFALGLGLAVLRARTDRDERFNQRVRAFVRSPALWWAAAIAVFAFTCIAGLRRPIVPADTPFSFGDGTEFWRQIAFGLFSVLLIAPIALRRRPDRLTSATLGSRPMVMLGVVSYGVYLWHKSLIPKVQEWFGWGFFQGNFLVVFLAVSLLSTALAWLTHRWIESPSLRLTDGGGIRSKVPERETAIPPDSDPGPSKD</sequence>
<dbReference type="Pfam" id="PF01757">
    <property type="entry name" value="Acyl_transf_3"/>
    <property type="match status" value="1"/>
</dbReference>
<dbReference type="GO" id="GO:0016020">
    <property type="term" value="C:membrane"/>
    <property type="evidence" value="ECO:0007669"/>
    <property type="project" value="TreeGrafter"/>
</dbReference>
<organism evidence="4">
    <name type="scientific">freshwater metagenome</name>
    <dbReference type="NCBI Taxonomy" id="449393"/>
    <lineage>
        <taxon>unclassified sequences</taxon>
        <taxon>metagenomes</taxon>
        <taxon>ecological metagenomes</taxon>
    </lineage>
</organism>
<feature type="transmembrane region" description="Helical" evidence="2">
    <location>
        <begin position="95"/>
        <end position="118"/>
    </location>
</feature>
<feature type="transmembrane region" description="Helical" evidence="2">
    <location>
        <begin position="138"/>
        <end position="163"/>
    </location>
</feature>
<proteinExistence type="predicted"/>
<feature type="domain" description="Acyltransferase 3" evidence="3">
    <location>
        <begin position="12"/>
        <end position="373"/>
    </location>
</feature>
<keyword evidence="2" id="KW-0472">Membrane</keyword>
<feature type="transmembrane region" description="Helical" evidence="2">
    <location>
        <begin position="285"/>
        <end position="303"/>
    </location>
</feature>
<dbReference type="PANTHER" id="PTHR23028">
    <property type="entry name" value="ACETYLTRANSFERASE"/>
    <property type="match status" value="1"/>
</dbReference>
<keyword evidence="2" id="KW-1133">Transmembrane helix</keyword>
<feature type="transmembrane region" description="Helical" evidence="2">
    <location>
        <begin position="354"/>
        <end position="372"/>
    </location>
</feature>
<keyword evidence="2" id="KW-0812">Transmembrane</keyword>
<evidence type="ECO:0000259" key="3">
    <source>
        <dbReference type="Pfam" id="PF01757"/>
    </source>
</evidence>
<dbReference type="InterPro" id="IPR002656">
    <property type="entry name" value="Acyl_transf_3_dom"/>
</dbReference>